<accession>A0A3T0DQA7</accession>
<dbReference type="InterPro" id="IPR036217">
    <property type="entry name" value="MethylDNA_cys_MeTrfase_DNAb"/>
</dbReference>
<dbReference type="Proteomes" id="UP000282731">
    <property type="component" value="Chromosome"/>
</dbReference>
<protein>
    <submittedName>
        <fullName evidence="4">DNA methyltransferase</fullName>
    </submittedName>
</protein>
<keyword evidence="1" id="KW-0227">DNA damage</keyword>
<feature type="region of interest" description="Disordered" evidence="2">
    <location>
        <begin position="124"/>
        <end position="146"/>
    </location>
</feature>
<dbReference type="CDD" id="cd06445">
    <property type="entry name" value="ATase"/>
    <property type="match status" value="1"/>
</dbReference>
<gene>
    <name evidence="4" type="ORF">CXR27_08805</name>
</gene>
<dbReference type="InterPro" id="IPR014048">
    <property type="entry name" value="MethylDNA_cys_MeTrfase_DNA-bd"/>
</dbReference>
<dbReference type="GO" id="GO:0006281">
    <property type="term" value="P:DNA repair"/>
    <property type="evidence" value="ECO:0007669"/>
    <property type="project" value="InterPro"/>
</dbReference>
<evidence type="ECO:0000313" key="4">
    <source>
        <dbReference type="EMBL" id="AZT97089.1"/>
    </source>
</evidence>
<name>A0A3T0DQA7_BREAU</name>
<reference evidence="4 5" key="1">
    <citation type="submission" date="2017-12" db="EMBL/GenBank/DDBJ databases">
        <authorList>
            <person name="Levesque S."/>
        </authorList>
    </citation>
    <scope>NUCLEOTIDE SEQUENCE [LARGE SCALE GENOMIC DNA]</scope>
    <source>
        <strain evidence="4 5">SMQ-1420</strain>
    </source>
</reference>
<dbReference type="SUPFAM" id="SSF46767">
    <property type="entry name" value="Methylated DNA-protein cysteine methyltransferase, C-terminal domain"/>
    <property type="match status" value="1"/>
</dbReference>
<dbReference type="InterPro" id="IPR036388">
    <property type="entry name" value="WH-like_DNA-bd_sf"/>
</dbReference>
<proteinExistence type="predicted"/>
<evidence type="ECO:0000313" key="5">
    <source>
        <dbReference type="Proteomes" id="UP000282731"/>
    </source>
</evidence>
<reference evidence="4 5" key="2">
    <citation type="submission" date="2019-01" db="EMBL/GenBank/DDBJ databases">
        <title>Comparative genomic analysis of Brevibacterium aurantiacum sheds light on its evolution and its adaptation to smear-ripened cheeses.</title>
        <authorList>
            <person name="Moineau S."/>
        </authorList>
    </citation>
    <scope>NUCLEOTIDE SEQUENCE [LARGE SCALE GENOMIC DNA]</scope>
    <source>
        <strain evidence="4 5">SMQ-1420</strain>
    </source>
</reference>
<dbReference type="InterPro" id="IPR052520">
    <property type="entry name" value="ATL_DNA_repair"/>
</dbReference>
<evidence type="ECO:0000256" key="2">
    <source>
        <dbReference type="SAM" id="MobiDB-lite"/>
    </source>
</evidence>
<dbReference type="GO" id="GO:0008168">
    <property type="term" value="F:methyltransferase activity"/>
    <property type="evidence" value="ECO:0007669"/>
    <property type="project" value="UniProtKB-KW"/>
</dbReference>
<sequence>MLDSRSAQDGVEQMDEVVVERVLRIVALVPEGRVVAYGTVGLVASCSARYVGRVMKEFGSNVTWWRVVNAAGVLPEALLPTAREHWEDEGTTHTHEKVSKSAFVDIDDLEELWRTPECLMSIPPANEGRASHKLSPGTTLTPPDSA</sequence>
<evidence type="ECO:0000256" key="1">
    <source>
        <dbReference type="ARBA" id="ARBA00022763"/>
    </source>
</evidence>
<dbReference type="GO" id="GO:0032259">
    <property type="term" value="P:methylation"/>
    <property type="evidence" value="ECO:0007669"/>
    <property type="project" value="UniProtKB-KW"/>
</dbReference>
<dbReference type="EMBL" id="CP025334">
    <property type="protein sequence ID" value="AZT97089.1"/>
    <property type="molecule type" value="Genomic_DNA"/>
</dbReference>
<feature type="compositionally biased region" description="Polar residues" evidence="2">
    <location>
        <begin position="136"/>
        <end position="146"/>
    </location>
</feature>
<feature type="domain" description="Methylated-DNA-[protein]-cysteine S-methyltransferase DNA binding" evidence="3">
    <location>
        <begin position="20"/>
        <end position="77"/>
    </location>
</feature>
<keyword evidence="4" id="KW-0808">Transferase</keyword>
<dbReference type="PANTHER" id="PTHR42942:SF1">
    <property type="entry name" value="ALKYLTRANSFERASE-LIKE PROTEIN 1"/>
    <property type="match status" value="1"/>
</dbReference>
<dbReference type="Pfam" id="PF01035">
    <property type="entry name" value="DNA_binding_1"/>
    <property type="match status" value="1"/>
</dbReference>
<evidence type="ECO:0000259" key="3">
    <source>
        <dbReference type="Pfam" id="PF01035"/>
    </source>
</evidence>
<dbReference type="PANTHER" id="PTHR42942">
    <property type="entry name" value="6-O-METHYLGUANINE DNA METHYLTRANSFERASE"/>
    <property type="match status" value="1"/>
</dbReference>
<dbReference type="AlphaFoldDB" id="A0A3T0DQA7"/>
<keyword evidence="4" id="KW-0489">Methyltransferase</keyword>
<dbReference type="Gene3D" id="1.10.10.10">
    <property type="entry name" value="Winged helix-like DNA-binding domain superfamily/Winged helix DNA-binding domain"/>
    <property type="match status" value="1"/>
</dbReference>
<organism evidence="4 5">
    <name type="scientific">Brevibacterium aurantiacum</name>
    <dbReference type="NCBI Taxonomy" id="273384"/>
    <lineage>
        <taxon>Bacteria</taxon>
        <taxon>Bacillati</taxon>
        <taxon>Actinomycetota</taxon>
        <taxon>Actinomycetes</taxon>
        <taxon>Micrococcales</taxon>
        <taxon>Brevibacteriaceae</taxon>
        <taxon>Brevibacterium</taxon>
    </lineage>
</organism>